<comment type="function">
    <text evidence="8">Toxic component of a toxin-antitoxin (TA) system. An RNase.</text>
</comment>
<dbReference type="Gene3D" id="3.40.50.1010">
    <property type="entry name" value="5'-nuclease"/>
    <property type="match status" value="1"/>
</dbReference>
<evidence type="ECO:0000256" key="4">
    <source>
        <dbReference type="ARBA" id="ARBA00022723"/>
    </source>
</evidence>
<keyword evidence="2 8" id="KW-1277">Toxin-antitoxin system</keyword>
<dbReference type="CDD" id="cd18736">
    <property type="entry name" value="PIN_CcVapC1-like"/>
    <property type="match status" value="1"/>
</dbReference>
<comment type="caution">
    <text evidence="10">The sequence shown here is derived from an EMBL/GenBank/DDBJ whole genome shotgun (WGS) entry which is preliminary data.</text>
</comment>
<dbReference type="InterPro" id="IPR050556">
    <property type="entry name" value="Type_II_TA_system_RNase"/>
</dbReference>
<evidence type="ECO:0000256" key="1">
    <source>
        <dbReference type="ARBA" id="ARBA00001946"/>
    </source>
</evidence>
<evidence type="ECO:0000256" key="3">
    <source>
        <dbReference type="ARBA" id="ARBA00022722"/>
    </source>
</evidence>
<dbReference type="EC" id="3.1.-.-" evidence="8"/>
<evidence type="ECO:0000256" key="6">
    <source>
        <dbReference type="ARBA" id="ARBA00022842"/>
    </source>
</evidence>
<reference evidence="10" key="1">
    <citation type="submission" date="2021-07" db="EMBL/GenBank/DDBJ databases">
        <title>New genus and species of the family Alcaligenaceae.</title>
        <authorList>
            <person name="Hahn M.W."/>
        </authorList>
    </citation>
    <scope>NUCLEOTIDE SEQUENCE</scope>
    <source>
        <strain evidence="10">LF4-65</strain>
    </source>
</reference>
<keyword evidence="8" id="KW-0800">Toxin</keyword>
<dbReference type="PANTHER" id="PTHR33653:SF1">
    <property type="entry name" value="RIBONUCLEASE VAPC2"/>
    <property type="match status" value="1"/>
</dbReference>
<feature type="binding site" evidence="8">
    <location>
        <position position="8"/>
    </location>
    <ligand>
        <name>Mg(2+)</name>
        <dbReference type="ChEBI" id="CHEBI:18420"/>
    </ligand>
</feature>
<dbReference type="GO" id="GO:0016787">
    <property type="term" value="F:hydrolase activity"/>
    <property type="evidence" value="ECO:0007669"/>
    <property type="project" value="UniProtKB-KW"/>
</dbReference>
<name>A0A953NBY9_9BURK</name>
<feature type="domain" description="PIN" evidence="9">
    <location>
        <begin position="5"/>
        <end position="126"/>
    </location>
</feature>
<evidence type="ECO:0000256" key="8">
    <source>
        <dbReference type="HAMAP-Rule" id="MF_00265"/>
    </source>
</evidence>
<keyword evidence="11" id="KW-1185">Reference proteome</keyword>
<evidence type="ECO:0000256" key="7">
    <source>
        <dbReference type="ARBA" id="ARBA00038093"/>
    </source>
</evidence>
<accession>A0A953NBY9</accession>
<feature type="binding site" evidence="8">
    <location>
        <position position="100"/>
    </location>
    <ligand>
        <name>Mg(2+)</name>
        <dbReference type="ChEBI" id="CHEBI:18420"/>
    </ligand>
</feature>
<gene>
    <name evidence="8" type="primary">vapC</name>
    <name evidence="10" type="ORF">KZZ10_07285</name>
</gene>
<sequence length="137" mass="15126">MSPKYMLDTNICIYLMKHQPPEVRERFAACFVGDIVISAVTLAELEFGIARSSATSQVVNRSALDSLLEDILVAPFEAQAAKAYGPIRATYKDRNRDALDKLIASHAIALDAKLVTNNEADFVNYAGLVVENWVNNH</sequence>
<evidence type="ECO:0000256" key="5">
    <source>
        <dbReference type="ARBA" id="ARBA00022801"/>
    </source>
</evidence>
<evidence type="ECO:0000313" key="10">
    <source>
        <dbReference type="EMBL" id="MBZ1350446.1"/>
    </source>
</evidence>
<keyword evidence="6 8" id="KW-0460">Magnesium</keyword>
<dbReference type="Proteomes" id="UP000739565">
    <property type="component" value="Unassembled WGS sequence"/>
</dbReference>
<keyword evidence="3 8" id="KW-0540">Nuclease</keyword>
<dbReference type="InterPro" id="IPR002716">
    <property type="entry name" value="PIN_dom"/>
</dbReference>
<comment type="similarity">
    <text evidence="7 8">Belongs to the PINc/VapC protein family.</text>
</comment>
<keyword evidence="4 8" id="KW-0479">Metal-binding</keyword>
<dbReference type="SUPFAM" id="SSF88723">
    <property type="entry name" value="PIN domain-like"/>
    <property type="match status" value="1"/>
</dbReference>
<proteinExistence type="inferred from homology"/>
<dbReference type="GO" id="GO:0000287">
    <property type="term" value="F:magnesium ion binding"/>
    <property type="evidence" value="ECO:0007669"/>
    <property type="project" value="UniProtKB-UniRule"/>
</dbReference>
<dbReference type="GO" id="GO:0090729">
    <property type="term" value="F:toxin activity"/>
    <property type="evidence" value="ECO:0007669"/>
    <property type="project" value="UniProtKB-KW"/>
</dbReference>
<evidence type="ECO:0000259" key="9">
    <source>
        <dbReference type="Pfam" id="PF01850"/>
    </source>
</evidence>
<organism evidence="10 11">
    <name type="scientific">Zwartia hollandica</name>
    <dbReference type="NCBI Taxonomy" id="324606"/>
    <lineage>
        <taxon>Bacteria</taxon>
        <taxon>Pseudomonadati</taxon>
        <taxon>Pseudomonadota</taxon>
        <taxon>Betaproteobacteria</taxon>
        <taxon>Burkholderiales</taxon>
        <taxon>Alcaligenaceae</taxon>
        <taxon>Zwartia</taxon>
    </lineage>
</organism>
<dbReference type="AlphaFoldDB" id="A0A953NBY9"/>
<dbReference type="InterPro" id="IPR022907">
    <property type="entry name" value="VapC_family"/>
</dbReference>
<keyword evidence="5 8" id="KW-0378">Hydrolase</keyword>
<evidence type="ECO:0000313" key="11">
    <source>
        <dbReference type="Proteomes" id="UP000739565"/>
    </source>
</evidence>
<dbReference type="Pfam" id="PF01850">
    <property type="entry name" value="PIN"/>
    <property type="match status" value="1"/>
</dbReference>
<dbReference type="HAMAP" id="MF_00265">
    <property type="entry name" value="VapC_Nob1"/>
    <property type="match status" value="1"/>
</dbReference>
<dbReference type="EMBL" id="JAHXRI010000006">
    <property type="protein sequence ID" value="MBZ1350446.1"/>
    <property type="molecule type" value="Genomic_DNA"/>
</dbReference>
<evidence type="ECO:0000256" key="2">
    <source>
        <dbReference type="ARBA" id="ARBA00022649"/>
    </source>
</evidence>
<protein>
    <recommendedName>
        <fullName evidence="8">Ribonuclease VapC</fullName>
        <shortName evidence="8">RNase VapC</shortName>
        <ecNumber evidence="8">3.1.-.-</ecNumber>
    </recommendedName>
    <alternativeName>
        <fullName evidence="8">Toxin VapC</fullName>
    </alternativeName>
</protein>
<dbReference type="PANTHER" id="PTHR33653">
    <property type="entry name" value="RIBONUCLEASE VAPC2"/>
    <property type="match status" value="1"/>
</dbReference>
<dbReference type="InterPro" id="IPR029060">
    <property type="entry name" value="PIN-like_dom_sf"/>
</dbReference>
<dbReference type="RefSeq" id="WP_259660820.1">
    <property type="nucleotide sequence ID" value="NZ_JAHXRI010000006.1"/>
</dbReference>
<comment type="cofactor">
    <cofactor evidence="1 8">
        <name>Mg(2+)</name>
        <dbReference type="ChEBI" id="CHEBI:18420"/>
    </cofactor>
</comment>
<dbReference type="GO" id="GO:0004540">
    <property type="term" value="F:RNA nuclease activity"/>
    <property type="evidence" value="ECO:0007669"/>
    <property type="project" value="InterPro"/>
</dbReference>